<name>A0A7W7KRE4_PSENT</name>
<organism evidence="1 2">
    <name type="scientific">Pseudomonas nitroreducens</name>
    <dbReference type="NCBI Taxonomy" id="46680"/>
    <lineage>
        <taxon>Bacteria</taxon>
        <taxon>Pseudomonadati</taxon>
        <taxon>Pseudomonadota</taxon>
        <taxon>Gammaproteobacteria</taxon>
        <taxon>Pseudomonadales</taxon>
        <taxon>Pseudomonadaceae</taxon>
        <taxon>Pseudomonas</taxon>
    </lineage>
</organism>
<dbReference type="Proteomes" id="UP000566995">
    <property type="component" value="Unassembled WGS sequence"/>
</dbReference>
<evidence type="ECO:0000313" key="2">
    <source>
        <dbReference type="Proteomes" id="UP000566995"/>
    </source>
</evidence>
<reference evidence="1 2" key="1">
    <citation type="submission" date="2020-08" db="EMBL/GenBank/DDBJ databases">
        <title>Functional genomics of gut bacteria from endangered species of beetles.</title>
        <authorList>
            <person name="Carlos-Shanley C."/>
        </authorList>
    </citation>
    <scope>NUCLEOTIDE SEQUENCE [LARGE SCALE GENOMIC DNA]</scope>
    <source>
        <strain evidence="1 2">S00179</strain>
    </source>
</reference>
<protein>
    <submittedName>
        <fullName evidence="1">Uncharacterized protein</fullName>
    </submittedName>
</protein>
<dbReference type="AlphaFoldDB" id="A0A7W7KRE4"/>
<proteinExistence type="predicted"/>
<dbReference type="EMBL" id="JACHLI010000040">
    <property type="protein sequence ID" value="MBB4867461.1"/>
    <property type="molecule type" value="Genomic_DNA"/>
</dbReference>
<gene>
    <name evidence="1" type="ORF">HNP46_006374</name>
</gene>
<accession>A0A7W7KRE4</accession>
<comment type="caution">
    <text evidence="1">The sequence shown here is derived from an EMBL/GenBank/DDBJ whole genome shotgun (WGS) entry which is preliminary data.</text>
</comment>
<evidence type="ECO:0000313" key="1">
    <source>
        <dbReference type="EMBL" id="MBB4867461.1"/>
    </source>
</evidence>
<dbReference type="RefSeq" id="WP_184596986.1">
    <property type="nucleotide sequence ID" value="NZ_JACHLI010000040.1"/>
</dbReference>
<sequence length="592" mass="65089">MFIEPTVEEQIWGQYQREVILARSQRSQSASDPDVPGLTLEQIGLVDGLPGKFLARAMLNSLLLGDTQLAEQLWLRRGPIKVEIIKDDGHKLIEPGGAYSIDWMQNTNLFSMIEGGSQELGQLYKLIELTGADGLIGKNGAPTFLYGTSLQHAVQRFHGQEPADRLAEIPELSSGVVSRAATLLAWDEQWFARYPGTDGFLCWADRAMVDAFPDDLRPFTRYSDVIYAERQGNEVSPTAESPRKRIDMLDFSAAMADECDPSWMGRLGVAIDDHPWERALLLMSLELGIKPDGWDATHVEHSILATFLPKAQKHGLAWPAGKVLCMTTTGFLKGFPIQSPNPVALKHSREAVSDLVPLDRMSVGAGGEIAAFLFDTFRRASGCEGRSLRCPALVSYCGEDDFGMAMRREIPKPLTDVVIRGVRRSCSDFFLMMNAIKYFGVQTDETKLHLEASRASMLGTDGFGKPTFRLAPGTQLTIDPETSEVGETDPYHKAIFKALAAADGPITINAIPTDCPPLEVLSGCLLKKRPTEAIIYRAIARSRGLGPFIPHLKKVSDWRNALKVFPAGEFEPYSALVPNQLITSVAAGILEI</sequence>